<dbReference type="EMBL" id="JAMHFX010000117">
    <property type="protein sequence ID" value="MCO1620144.1"/>
    <property type="molecule type" value="Genomic_DNA"/>
</dbReference>
<comment type="caution">
    <text evidence="1">The sequence shown here is derived from an EMBL/GenBank/DDBJ whole genome shotgun (WGS) entry which is preliminary data.</text>
</comment>
<proteinExistence type="predicted"/>
<gene>
    <name evidence="1" type="ORF">M8C81_06005</name>
</gene>
<sequence>MAKKETLEELVEFLKKAPSTHRYDAILAYDRFRANRLLLQEYIDRFDSDQYFEPVTFSTVITPGARWEKSIDFVLDKPRLSFENSSLSSSKADLTMRITGGKQLTLDQAPGATVKKVSGVKVADELDGPALHMRIELDSSPGSVTQAGTVYIDLKKAREFYLSFADTDEENLIGGARYKRIFDGWPAEKKIYVLNELQMKETDFLQPEKFVVRTDAAPSGNVRGSDEYGEGAVLLFVTMKDSDNSDAGVPAEMHYLLPNAVVDYTMNFLLGNKFLIARLVTRGLEKFPALVGPLEVKYTTDGVSTHITGIQATAGKVVVSISGATANIKFIEFTEGMKLSLVGDEGDDFTRFEVKAINEKLRFEWFGKHAAPVTVYLNSGHEARGKAVCRWECTVDYEFVVETSGDDIGKLSLKPVGPPMLRQRVAPDADLNSMTGDVTEQLVQFCEDKIAFYLTSTIGKIANVAEDIDAFRLNGLLFRGGKEAVQPSTVRFPGDLTLPGFLAPARTQFEVQPSETVVMAGGEQAFVTTAGPGVPMNWTVENLPGEEDDNPGSIDEATGVYTAPPSSAVVRGNKRVIVTATSGSNYSKALLSVNRRSIAVAPLVKAVNSSAKIKLSAAALGREPVTFTLLPGAKGSLAPDPNPDPEAQQAMLYIAPPADSSYQAFPRKSDAWRRLRATAAWRSEDELAQLLAIDTVEVTTESGGKEQIPIVLPLRIETHWFTHEVEGEGVRLRFWGRNKSSEAYEVPPERTTWYLLLGNGTFQDGLYTPVATDDKPLSNYAVIAAVETNDFLWLWSFVILPIPLITPATLIEKLTEADEATAPNEGGEL</sequence>
<evidence type="ECO:0008006" key="3">
    <source>
        <dbReference type="Google" id="ProtNLM"/>
    </source>
</evidence>
<dbReference type="RefSeq" id="WP_252458898.1">
    <property type="nucleotide sequence ID" value="NZ_JAMHFX010000117.1"/>
</dbReference>
<reference evidence="1" key="2">
    <citation type="submission" date="2023-08" db="EMBL/GenBank/DDBJ databases">
        <title>Isolation, Identification, Denitrification Characteristics of A Highly Efficient Aerobic Denitrifying Bacterial Strain DS2.</title>
        <authorList>
            <person name="Wang H."/>
        </authorList>
    </citation>
    <scope>NUCLEOTIDE SEQUENCE</scope>
    <source>
        <strain evidence="1">DS2</strain>
    </source>
</reference>
<protein>
    <recommendedName>
        <fullName evidence="3">Ig-like domain-containing protein</fullName>
    </recommendedName>
</protein>
<organism evidence="1 2">
    <name type="scientific">Pseudomonas putida</name>
    <name type="common">Arthrobacter siderocapsulatus</name>
    <dbReference type="NCBI Taxonomy" id="303"/>
    <lineage>
        <taxon>Bacteria</taxon>
        <taxon>Pseudomonadati</taxon>
        <taxon>Pseudomonadota</taxon>
        <taxon>Gammaproteobacteria</taxon>
        <taxon>Pseudomonadales</taxon>
        <taxon>Pseudomonadaceae</taxon>
        <taxon>Pseudomonas</taxon>
    </lineage>
</organism>
<evidence type="ECO:0000313" key="2">
    <source>
        <dbReference type="Proteomes" id="UP001202943"/>
    </source>
</evidence>
<reference evidence="1" key="1">
    <citation type="submission" date="2022-05" db="EMBL/GenBank/DDBJ databases">
        <authorList>
            <person name="Yi M."/>
        </authorList>
    </citation>
    <scope>NUCLEOTIDE SEQUENCE</scope>
    <source>
        <strain evidence="1">DS2</strain>
    </source>
</reference>
<name>A0AAW5HG86_PSEPU</name>
<dbReference type="AlphaFoldDB" id="A0AAW5HG86"/>
<accession>A0AAW5HG86</accession>
<evidence type="ECO:0000313" key="1">
    <source>
        <dbReference type="EMBL" id="MCO1620144.1"/>
    </source>
</evidence>
<dbReference type="Proteomes" id="UP001202943">
    <property type="component" value="Unassembled WGS sequence"/>
</dbReference>